<comment type="subunit">
    <text evidence="2">Interacts with ribosomal protein uL14 (rplN).</text>
</comment>
<dbReference type="GO" id="GO:0043023">
    <property type="term" value="F:ribosomal large subunit binding"/>
    <property type="evidence" value="ECO:0007669"/>
    <property type="project" value="TreeGrafter"/>
</dbReference>
<dbReference type="GO" id="GO:0090071">
    <property type="term" value="P:negative regulation of ribosome biogenesis"/>
    <property type="evidence" value="ECO:0007669"/>
    <property type="project" value="UniProtKB-UniRule"/>
</dbReference>
<reference evidence="3 4" key="1">
    <citation type="submission" date="2018-06" db="EMBL/GenBank/DDBJ databases">
        <title>Genome sequencing of Oceanotoga sp. sy52.</title>
        <authorList>
            <person name="Mori K."/>
        </authorList>
    </citation>
    <scope>NUCLEOTIDE SEQUENCE [LARGE SCALE GENOMIC DNA]</scope>
    <source>
        <strain evidence="4">sy52</strain>
    </source>
</reference>
<dbReference type="Pfam" id="PF02410">
    <property type="entry name" value="RsfS"/>
    <property type="match status" value="1"/>
</dbReference>
<accession>A0A7G1GA10</accession>
<comment type="subcellular location">
    <subcellularLocation>
        <location evidence="2">Cytoplasm</location>
    </subcellularLocation>
</comment>
<dbReference type="SUPFAM" id="SSF81301">
    <property type="entry name" value="Nucleotidyltransferase"/>
    <property type="match status" value="1"/>
</dbReference>
<comment type="similarity">
    <text evidence="1 2">Belongs to the Iojap/RsfS family.</text>
</comment>
<dbReference type="PANTHER" id="PTHR21043:SF0">
    <property type="entry name" value="MITOCHONDRIAL ASSEMBLY OF RIBOSOMAL LARGE SUBUNIT PROTEIN 1"/>
    <property type="match status" value="1"/>
</dbReference>
<dbReference type="AlphaFoldDB" id="A0A7G1GA10"/>
<dbReference type="EMBL" id="AP018712">
    <property type="protein sequence ID" value="BBE30942.1"/>
    <property type="molecule type" value="Genomic_DNA"/>
</dbReference>
<evidence type="ECO:0000313" key="3">
    <source>
        <dbReference type="EMBL" id="BBE30942.1"/>
    </source>
</evidence>
<evidence type="ECO:0000256" key="1">
    <source>
        <dbReference type="ARBA" id="ARBA00010574"/>
    </source>
</evidence>
<dbReference type="RefSeq" id="WP_190616005.1">
    <property type="nucleotide sequence ID" value="NZ_AP018712.1"/>
</dbReference>
<dbReference type="FunCoup" id="A0A7G1GA10">
    <property type="interactions" value="321"/>
</dbReference>
<keyword evidence="2" id="KW-0963">Cytoplasm</keyword>
<dbReference type="PANTHER" id="PTHR21043">
    <property type="entry name" value="IOJAP SUPERFAMILY ORTHOLOG"/>
    <property type="match status" value="1"/>
</dbReference>
<protein>
    <recommendedName>
        <fullName evidence="2">Ribosomal silencing factor RsfS</fullName>
    </recommendedName>
</protein>
<keyword evidence="2" id="KW-0678">Repressor</keyword>
<dbReference type="Proteomes" id="UP000516361">
    <property type="component" value="Chromosome"/>
</dbReference>
<keyword evidence="4" id="KW-1185">Reference proteome</keyword>
<dbReference type="HAMAP" id="MF_01477">
    <property type="entry name" value="Iojap_RsfS"/>
    <property type="match status" value="1"/>
</dbReference>
<proteinExistence type="inferred from homology"/>
<dbReference type="NCBIfam" id="TIGR00090">
    <property type="entry name" value="rsfS_iojap_ybeB"/>
    <property type="match status" value="1"/>
</dbReference>
<dbReference type="KEGG" id="ocy:OSSY52_10830"/>
<keyword evidence="2" id="KW-0810">Translation regulation</keyword>
<dbReference type="GO" id="GO:0042256">
    <property type="term" value="P:cytosolic ribosome assembly"/>
    <property type="evidence" value="ECO:0007669"/>
    <property type="project" value="UniProtKB-UniRule"/>
</dbReference>
<evidence type="ECO:0000256" key="2">
    <source>
        <dbReference type="HAMAP-Rule" id="MF_01477"/>
    </source>
</evidence>
<organism evidence="3 4">
    <name type="scientific">Tepiditoga spiralis</name>
    <dbReference type="NCBI Taxonomy" id="2108365"/>
    <lineage>
        <taxon>Bacteria</taxon>
        <taxon>Thermotogati</taxon>
        <taxon>Thermotogota</taxon>
        <taxon>Thermotogae</taxon>
        <taxon>Petrotogales</taxon>
        <taxon>Petrotogaceae</taxon>
        <taxon>Tepiditoga</taxon>
    </lineage>
</organism>
<dbReference type="InterPro" id="IPR004394">
    <property type="entry name" value="Iojap/RsfS/C7orf30"/>
</dbReference>
<gene>
    <name evidence="2 3" type="primary">rsfS</name>
    <name evidence="3" type="ORF">OSSY52_10830</name>
</gene>
<dbReference type="Gene3D" id="3.30.460.10">
    <property type="entry name" value="Beta Polymerase, domain 2"/>
    <property type="match status" value="1"/>
</dbReference>
<comment type="function">
    <text evidence="2">Functions as a ribosomal silencing factor. Interacts with ribosomal protein uL14 (rplN), blocking formation of intersubunit bridge B8. Prevents association of the 30S and 50S ribosomal subunits and the formation of functional ribosomes, thus repressing translation.</text>
</comment>
<name>A0A7G1GA10_9BACT</name>
<dbReference type="InParanoid" id="A0A7G1GA10"/>
<dbReference type="GO" id="GO:0005737">
    <property type="term" value="C:cytoplasm"/>
    <property type="evidence" value="ECO:0007669"/>
    <property type="project" value="UniProtKB-SubCell"/>
</dbReference>
<evidence type="ECO:0000313" key="4">
    <source>
        <dbReference type="Proteomes" id="UP000516361"/>
    </source>
</evidence>
<dbReference type="InterPro" id="IPR043519">
    <property type="entry name" value="NT_sf"/>
</dbReference>
<dbReference type="GO" id="GO:0017148">
    <property type="term" value="P:negative regulation of translation"/>
    <property type="evidence" value="ECO:0007669"/>
    <property type="project" value="UniProtKB-UniRule"/>
</dbReference>
<sequence length="113" mass="13266">MKKNDDLNLVEGLKNLLDEKEGEDIVVLNMENTSLMLDYFVIVTGNSDTHTAALRDYVVKYFKDNERKIKSFDRERGFDWLTVDEGGIIVHIFTKEGREFYNLETLWNECPRV</sequence>